<dbReference type="EMBL" id="JADCNL010000591">
    <property type="protein sequence ID" value="KAG0446307.1"/>
    <property type="molecule type" value="Genomic_DNA"/>
</dbReference>
<comment type="caution">
    <text evidence="1">The sequence shown here is derived from an EMBL/GenBank/DDBJ whole genome shotgun (WGS) entry which is preliminary data.</text>
</comment>
<dbReference type="EMBL" id="JADCNM010000592">
    <property type="protein sequence ID" value="KAG0446292.1"/>
    <property type="molecule type" value="Genomic_DNA"/>
</dbReference>
<dbReference type="Proteomes" id="UP000636800">
    <property type="component" value="Unassembled WGS sequence"/>
</dbReference>
<reference evidence="3 4" key="1">
    <citation type="journal article" date="2020" name="Nat. Food">
        <title>A phased Vanilla planifolia genome enables genetic improvement of flavour and production.</title>
        <authorList>
            <person name="Hasing T."/>
            <person name="Tang H."/>
            <person name="Brym M."/>
            <person name="Khazi F."/>
            <person name="Huang T."/>
            <person name="Chambers A.H."/>
        </authorList>
    </citation>
    <scope>NUCLEOTIDE SEQUENCE [LARGE SCALE GENOMIC DNA]</scope>
    <source>
        <tissue evidence="1">Leaf</tissue>
    </source>
</reference>
<accession>A0A835P965</accession>
<sequence length="50" mass="5453">MDRMGVLLKYGGFQRSKLRSAGAAGGWMTILAREEGDVFKTMGVASRFKA</sequence>
<protein>
    <submittedName>
        <fullName evidence="1">Uncharacterized protein</fullName>
    </submittedName>
</protein>
<dbReference type="AlphaFoldDB" id="A0A835P965"/>
<evidence type="ECO:0000313" key="4">
    <source>
        <dbReference type="Proteomes" id="UP000639772"/>
    </source>
</evidence>
<evidence type="ECO:0000313" key="1">
    <source>
        <dbReference type="EMBL" id="KAG0446292.1"/>
    </source>
</evidence>
<name>A0A835P965_VANPL</name>
<gene>
    <name evidence="2" type="ORF">HPP92_028894</name>
    <name evidence="1" type="ORF">HPP92_028904</name>
</gene>
<evidence type="ECO:0000313" key="3">
    <source>
        <dbReference type="Proteomes" id="UP000636800"/>
    </source>
</evidence>
<organism evidence="1 4">
    <name type="scientific">Vanilla planifolia</name>
    <name type="common">Vanilla</name>
    <dbReference type="NCBI Taxonomy" id="51239"/>
    <lineage>
        <taxon>Eukaryota</taxon>
        <taxon>Viridiplantae</taxon>
        <taxon>Streptophyta</taxon>
        <taxon>Embryophyta</taxon>
        <taxon>Tracheophyta</taxon>
        <taxon>Spermatophyta</taxon>
        <taxon>Magnoliopsida</taxon>
        <taxon>Liliopsida</taxon>
        <taxon>Asparagales</taxon>
        <taxon>Orchidaceae</taxon>
        <taxon>Vanilloideae</taxon>
        <taxon>Vanilleae</taxon>
        <taxon>Vanilla</taxon>
    </lineage>
</organism>
<proteinExistence type="predicted"/>
<evidence type="ECO:0000313" key="2">
    <source>
        <dbReference type="EMBL" id="KAG0446307.1"/>
    </source>
</evidence>
<dbReference type="Proteomes" id="UP000639772">
    <property type="component" value="Unassembled WGS sequence"/>
</dbReference>
<keyword evidence="3" id="KW-1185">Reference proteome</keyword>